<dbReference type="NCBIfam" id="TIGR00759">
    <property type="entry name" value="aceE"/>
    <property type="match status" value="1"/>
</dbReference>
<dbReference type="EC" id="1.2.4.1" evidence="2"/>
<dbReference type="Pfam" id="PF17831">
    <property type="entry name" value="PDH_E1_M"/>
    <property type="match status" value="1"/>
</dbReference>
<dbReference type="InterPro" id="IPR029061">
    <property type="entry name" value="THDP-binding"/>
</dbReference>
<dbReference type="Pfam" id="PF00456">
    <property type="entry name" value="Transketolase_N"/>
    <property type="match status" value="1"/>
</dbReference>
<keyword evidence="4" id="KW-0560">Oxidoreductase</keyword>
<feature type="domain" description="Transketolase N-terminal" evidence="8">
    <location>
        <begin position="144"/>
        <end position="301"/>
    </location>
</feature>
<proteinExistence type="predicted"/>
<dbReference type="GO" id="GO:0004739">
    <property type="term" value="F:pyruvate dehydrogenase (acetyl-transferring) activity"/>
    <property type="evidence" value="ECO:0007669"/>
    <property type="project" value="UniProtKB-EC"/>
</dbReference>
<dbReference type="FunFam" id="3.40.50.970:FF:000011">
    <property type="entry name" value="Pyruvate dehydrogenase E1 component"/>
    <property type="match status" value="1"/>
</dbReference>
<dbReference type="Gene3D" id="3.40.50.920">
    <property type="match status" value="1"/>
</dbReference>
<evidence type="ECO:0000259" key="8">
    <source>
        <dbReference type="Pfam" id="PF00456"/>
    </source>
</evidence>
<feature type="domain" description="Pyruvate dehydrogenase E1 component middle" evidence="9">
    <location>
        <begin position="489"/>
        <end position="719"/>
    </location>
</feature>
<evidence type="ECO:0000256" key="6">
    <source>
        <dbReference type="ARBA" id="ARBA00023317"/>
    </source>
</evidence>
<dbReference type="InterPro" id="IPR009014">
    <property type="entry name" value="Transketo_C/PFOR_II"/>
</dbReference>
<dbReference type="EMBL" id="CAEZTS010000019">
    <property type="protein sequence ID" value="CAB4570707.1"/>
    <property type="molecule type" value="Genomic_DNA"/>
</dbReference>
<dbReference type="InterPro" id="IPR051157">
    <property type="entry name" value="PDH/Transketolase"/>
</dbReference>
<accession>A0A6J6E3G0</accession>
<name>A0A6J6E3G0_9ZZZZ</name>
<dbReference type="PANTHER" id="PTHR43825">
    <property type="entry name" value="PYRUVATE DEHYDROGENASE E1 COMPONENT"/>
    <property type="match status" value="1"/>
</dbReference>
<feature type="domain" description="Transketolase-like C-terminal" evidence="10">
    <location>
        <begin position="733"/>
        <end position="868"/>
    </location>
</feature>
<dbReference type="PANTHER" id="PTHR43825:SF3">
    <property type="entry name" value="PYRUVATE DEHYDROGENASE E1 COMPONENT"/>
    <property type="match status" value="1"/>
</dbReference>
<evidence type="ECO:0000256" key="2">
    <source>
        <dbReference type="ARBA" id="ARBA00012281"/>
    </source>
</evidence>
<dbReference type="InterPro" id="IPR004660">
    <property type="entry name" value="PDH_E1"/>
</dbReference>
<dbReference type="CDD" id="cd02017">
    <property type="entry name" value="TPP_E1_EcPDC_like"/>
    <property type="match status" value="1"/>
</dbReference>
<dbReference type="InterPro" id="IPR041621">
    <property type="entry name" value="PDH_E1_M"/>
</dbReference>
<keyword evidence="6" id="KW-0670">Pyruvate</keyword>
<evidence type="ECO:0000256" key="5">
    <source>
        <dbReference type="ARBA" id="ARBA00023052"/>
    </source>
</evidence>
<evidence type="ECO:0000256" key="3">
    <source>
        <dbReference type="ARBA" id="ARBA00017172"/>
    </source>
</evidence>
<dbReference type="SUPFAM" id="SSF52518">
    <property type="entry name" value="Thiamin diphosphate-binding fold (THDP-binding)"/>
    <property type="match status" value="2"/>
</dbReference>
<evidence type="ECO:0000313" key="11">
    <source>
        <dbReference type="EMBL" id="CAB4570707.1"/>
    </source>
</evidence>
<reference evidence="11" key="1">
    <citation type="submission" date="2020-05" db="EMBL/GenBank/DDBJ databases">
        <authorList>
            <person name="Chiriac C."/>
            <person name="Salcher M."/>
            <person name="Ghai R."/>
            <person name="Kavagutti S V."/>
        </authorList>
    </citation>
    <scope>NUCLEOTIDE SEQUENCE</scope>
</reference>
<keyword evidence="5" id="KW-0786">Thiamine pyrophosphate</keyword>
<dbReference type="PIRSF" id="PIRSF000156">
    <property type="entry name" value="Pyruvate_dh_E1"/>
    <property type="match status" value="1"/>
</dbReference>
<dbReference type="Gene3D" id="3.40.50.970">
    <property type="match status" value="2"/>
</dbReference>
<dbReference type="InterPro" id="IPR035807">
    <property type="entry name" value="PDC_E1_N"/>
</dbReference>
<gene>
    <name evidence="11" type="ORF">UFOPK1722_00357</name>
</gene>
<evidence type="ECO:0000259" key="10">
    <source>
        <dbReference type="Pfam" id="PF22613"/>
    </source>
</evidence>
<dbReference type="Pfam" id="PF22613">
    <property type="entry name" value="Transketolase_C_1"/>
    <property type="match status" value="1"/>
</dbReference>
<comment type="cofactor">
    <cofactor evidence="1">
        <name>thiamine diphosphate</name>
        <dbReference type="ChEBI" id="CHEBI:58937"/>
    </cofactor>
</comment>
<evidence type="ECO:0000256" key="7">
    <source>
        <dbReference type="ARBA" id="ARBA00051231"/>
    </source>
</evidence>
<dbReference type="SUPFAM" id="SSF52922">
    <property type="entry name" value="TK C-terminal domain-like"/>
    <property type="match status" value="1"/>
</dbReference>
<dbReference type="AlphaFoldDB" id="A0A6J6E3G0"/>
<dbReference type="InterPro" id="IPR005474">
    <property type="entry name" value="Transketolase_N"/>
</dbReference>
<sequence length="910" mass="101093">MLFDGSVHQLPDTDPGETQEWLDSLDAVIDVHGKVRARYLLSRLLERARESQVSFPATVSTPYVNSIPREHEPWFPGDEHIERRIRAYIRWNAAAMVVRANKHAEGIGGHLSTFASSASLYEIGFNHFFRGKDDGTAGDHIYFQGHAAPGIYARAFLEGRLGEEDLDRFRREIGRDGRGLSSYPHPRLMPDFWEFPTVSMGLGPISAIYHARFNRYLLNRQLDDTSSSRVWAYIGDGETDEPETLGALSLASREHLDNLVFVVNCNLQRLDGPVRGNGKIIQELEAVFRGAGWNVIKVIWGSKWDNLLAQDKDGVLLNKMNSTVDGEFQRYTVEDGNFIRENFFGPDPRLRQMVAHLTDDELRTLPRGGHDYRKLYAAYRAAAQNLGSGRPTAILCKTVKGWTLGPEIEGRNSTHQIKKMNVDQLRALRDRLYLHDEIPDSALEGDVPPYFRPSEGSIEYQYLQERRRALGGSVPKRVVRARRPMELPDDSAFVELDGGSGGQSVSTTMGFTRLLRSLARDEKFGSRVVPIIPDEARTFGMDSLFRELRIYASQGQKYEPVDHDLLLSYTESSDGQILEEGITEAGAMSSFIAAGTSYATRGVPSMPFYTFYSMFGFQRVGDLIWQAADSRARGFLLGATAGRTTLMGEGLQHQDGHSLVLASTVPACQSYDPAYAYEVAAIVKHGLHRMYGGELGPNGENDPDVFYYLTLYNENYPMPARPAGVSDADIVSGLYRWQAAPANVKHRATILFSGSAQGAAQAAVVELAEKFDVGAELWSATSYKVLRENALAVERDNRMHPSRPANTARVTDLLARSEGPITAVTDFMKIVPEQIARFVPGRVFVPLGTDGMGRSDTREALRAHFEVDMPSVVVAVLSGLHRTGAIAASEVEDAIARYGLDPDRVDPYVV</sequence>
<evidence type="ECO:0000256" key="1">
    <source>
        <dbReference type="ARBA" id="ARBA00001964"/>
    </source>
</evidence>
<comment type="catalytic activity">
    <reaction evidence="7">
        <text>N(6)-[(R)-lipoyl]-L-lysyl-[protein] + pyruvate + H(+) = N(6)-[(R)-S(8)-acetyldihydrolipoyl]-L-lysyl-[protein] + CO2</text>
        <dbReference type="Rhea" id="RHEA:19189"/>
        <dbReference type="Rhea" id="RHEA-COMP:10474"/>
        <dbReference type="Rhea" id="RHEA-COMP:10478"/>
        <dbReference type="ChEBI" id="CHEBI:15361"/>
        <dbReference type="ChEBI" id="CHEBI:15378"/>
        <dbReference type="ChEBI" id="CHEBI:16526"/>
        <dbReference type="ChEBI" id="CHEBI:83099"/>
        <dbReference type="ChEBI" id="CHEBI:83111"/>
        <dbReference type="EC" id="1.2.4.1"/>
    </reaction>
</comment>
<organism evidence="11">
    <name type="scientific">freshwater metagenome</name>
    <dbReference type="NCBI Taxonomy" id="449393"/>
    <lineage>
        <taxon>unclassified sequences</taxon>
        <taxon>metagenomes</taxon>
        <taxon>ecological metagenomes</taxon>
    </lineage>
</organism>
<evidence type="ECO:0000259" key="9">
    <source>
        <dbReference type="Pfam" id="PF17831"/>
    </source>
</evidence>
<protein>
    <recommendedName>
        <fullName evidence="3">Pyruvate dehydrogenase E1 component</fullName>
        <ecNumber evidence="2">1.2.4.1</ecNumber>
    </recommendedName>
</protein>
<evidence type="ECO:0000256" key="4">
    <source>
        <dbReference type="ARBA" id="ARBA00023002"/>
    </source>
</evidence>
<dbReference type="InterPro" id="IPR055152">
    <property type="entry name" value="Transketolase-like_C_2"/>
</dbReference>